<dbReference type="Proteomes" id="UP000256923">
    <property type="component" value="Chromosome 1"/>
</dbReference>
<proteinExistence type="predicted"/>
<dbReference type="AlphaFoldDB" id="A0A7U6J694"/>
<keyword evidence="5" id="KW-1185">Reference proteome</keyword>
<evidence type="ECO:0000313" key="5">
    <source>
        <dbReference type="Proteomes" id="UP000726136"/>
    </source>
</evidence>
<dbReference type="RefSeq" id="WP_116285092.1">
    <property type="nucleotide sequence ID" value="NZ_CP034672.1"/>
</dbReference>
<name>A0A7U6J694_VIBAN</name>
<evidence type="ECO:0000313" key="4">
    <source>
        <dbReference type="Proteomes" id="UP000256923"/>
    </source>
</evidence>
<dbReference type="EMBL" id="RDPI01000019">
    <property type="protein sequence ID" value="MBF4374538.1"/>
    <property type="molecule type" value="Genomic_DNA"/>
</dbReference>
<evidence type="ECO:0000313" key="2">
    <source>
        <dbReference type="EMBL" id="MBF4374538.1"/>
    </source>
</evidence>
<dbReference type="Proteomes" id="UP000786185">
    <property type="component" value="Unassembled WGS sequence"/>
</dbReference>
<evidence type="ECO:0000313" key="3">
    <source>
        <dbReference type="EMBL" id="MBF4438316.1"/>
    </source>
</evidence>
<accession>A0A7U6J694</accession>
<dbReference type="EMBL" id="CP034672">
    <property type="protein sequence ID" value="AZS26257.1"/>
    <property type="molecule type" value="Genomic_DNA"/>
</dbReference>
<gene>
    <name evidence="1" type="ORF">DYL72_15220</name>
    <name evidence="2" type="ORF">EAY46_15820</name>
    <name evidence="3" type="ORF">ERJ77_28285</name>
</gene>
<evidence type="ECO:0000313" key="1">
    <source>
        <dbReference type="EMBL" id="AZS26257.1"/>
    </source>
</evidence>
<reference evidence="1 4" key="1">
    <citation type="submission" date="2018-12" db="EMBL/GenBank/DDBJ databases">
        <title>Characterization and Draft Genome of Vibrio anguillarum J360 Marine Pathogen Isolated from an Outbreak in Lumpfish (Cyclopterus lumpus).</title>
        <authorList>
            <person name="Vasquez J.I."/>
            <person name="Cao T."/>
            <person name="Chakraborty S."/>
            <person name="Gnanagobal H."/>
            <person name="Wescot J."/>
            <person name="Boyce D."/>
            <person name="Santander J."/>
        </authorList>
    </citation>
    <scope>NUCLEOTIDE SEQUENCE [LARGE SCALE GENOMIC DNA]</scope>
    <source>
        <strain evidence="1 4">J360</strain>
    </source>
</reference>
<dbReference type="Proteomes" id="UP000726136">
    <property type="component" value="Unassembled WGS sequence"/>
</dbReference>
<sequence>MATVYKTRVKKMKDALQAQLNVILAKYNAEQHEIDCECMTQEDYEHYIALDQSIEFYREILGCNGDLVIVDNL</sequence>
<dbReference type="EMBL" id="SCLC01001942">
    <property type="protein sequence ID" value="MBF4438316.1"/>
    <property type="molecule type" value="Genomic_DNA"/>
</dbReference>
<protein>
    <submittedName>
        <fullName evidence="1">Uncharacterized protein</fullName>
    </submittedName>
</protein>
<organism evidence="1 4">
    <name type="scientific">Vibrio anguillarum</name>
    <name type="common">Listonella anguillarum</name>
    <dbReference type="NCBI Taxonomy" id="55601"/>
    <lineage>
        <taxon>Bacteria</taxon>
        <taxon>Pseudomonadati</taxon>
        <taxon>Pseudomonadota</taxon>
        <taxon>Gammaproteobacteria</taxon>
        <taxon>Vibrionales</taxon>
        <taxon>Vibrionaceae</taxon>
        <taxon>Vibrio</taxon>
    </lineage>
</organism>
<reference evidence="2 5" key="2">
    <citation type="journal article" date="2021" name="PeerJ">
        <title>Analysis of 44 Vibrio anguillarum genomes reveals high genetic diversity.</title>
        <authorList>
            <person name="Hansen M.J."/>
            <person name="Dalsgaard I."/>
        </authorList>
    </citation>
    <scope>NUCLEOTIDE SEQUENCE [LARGE SCALE GENOMIC DNA]</scope>
    <source>
        <strain evidence="2 5">040915-1/1B</strain>
        <strain evidence="3">850617-1/1</strain>
    </source>
</reference>